<evidence type="ECO:0000313" key="2">
    <source>
        <dbReference type="EMBL" id="KGM08405.1"/>
    </source>
</evidence>
<feature type="region of interest" description="Disordered" evidence="1">
    <location>
        <begin position="202"/>
        <end position="228"/>
    </location>
</feature>
<protein>
    <submittedName>
        <fullName evidence="2">Peptidoglycan-binding protein</fullName>
    </submittedName>
</protein>
<feature type="compositionally biased region" description="Acidic residues" evidence="1">
    <location>
        <begin position="212"/>
        <end position="228"/>
    </location>
</feature>
<feature type="region of interest" description="Disordered" evidence="1">
    <location>
        <begin position="82"/>
        <end position="110"/>
    </location>
</feature>
<organism evidence="2 3">
    <name type="scientific">Cellulomonas carbonis T26</name>
    <dbReference type="NCBI Taxonomy" id="947969"/>
    <lineage>
        <taxon>Bacteria</taxon>
        <taxon>Bacillati</taxon>
        <taxon>Actinomycetota</taxon>
        <taxon>Actinomycetes</taxon>
        <taxon>Micrococcales</taxon>
        <taxon>Cellulomonadaceae</taxon>
        <taxon>Cellulomonas</taxon>
    </lineage>
</organism>
<dbReference type="AlphaFoldDB" id="A0A0A0BKM5"/>
<dbReference type="EMBL" id="AXCY01000257">
    <property type="protein sequence ID" value="KGM08405.1"/>
    <property type="molecule type" value="Genomic_DNA"/>
</dbReference>
<feature type="non-terminal residue" evidence="2">
    <location>
        <position position="1"/>
    </location>
</feature>
<sequence>EADLAEARLAGLTPLPAGEVVYLPTTPRRVDTVDVQRGSVLAGGAAMRVSGARLQIAGTVSAADAELLEVGSPAVIAAPDGSEVTGTVEEVGGGEDDAAGEGEGDQPGAGRTRVVVVPTQITEEQRAMLQGSNVRITIPVTSTTEAVLAVPLAALDTGPGGEARVDVLDDDGASSLVTVRTGLAADGFVEVTAVDGELAEGDRVVVGTSGEAADDDATGADEGGEDGG</sequence>
<reference evidence="2 3" key="1">
    <citation type="submission" date="2013-08" db="EMBL/GenBank/DDBJ databases">
        <title>Genome sequencing of Cellulomonas carbonis T26.</title>
        <authorList>
            <person name="Chen F."/>
            <person name="Li Y."/>
            <person name="Wang G."/>
        </authorList>
    </citation>
    <scope>NUCLEOTIDE SEQUENCE [LARGE SCALE GENOMIC DNA]</scope>
    <source>
        <strain evidence="2 3">T26</strain>
    </source>
</reference>
<feature type="compositionally biased region" description="Acidic residues" evidence="1">
    <location>
        <begin position="92"/>
        <end position="104"/>
    </location>
</feature>
<gene>
    <name evidence="2" type="ORF">N868_08810</name>
</gene>
<evidence type="ECO:0000256" key="1">
    <source>
        <dbReference type="SAM" id="MobiDB-lite"/>
    </source>
</evidence>
<proteinExistence type="predicted"/>
<name>A0A0A0BKM5_9CELL</name>
<dbReference type="Gene3D" id="2.40.420.20">
    <property type="match status" value="1"/>
</dbReference>
<accession>A0A0A0BKM5</accession>
<dbReference type="Proteomes" id="UP000029839">
    <property type="component" value="Unassembled WGS sequence"/>
</dbReference>
<keyword evidence="3" id="KW-1185">Reference proteome</keyword>
<reference evidence="2 3" key="2">
    <citation type="journal article" date="2015" name="Stand. Genomic Sci.">
        <title>Draft genome sequence of Cellulomonas carbonis T26(T) and comparative analysis of six Cellulomonas genomes.</title>
        <authorList>
            <person name="Zhuang W."/>
            <person name="Zhang S."/>
            <person name="Xia X."/>
            <person name="Wang G."/>
        </authorList>
    </citation>
    <scope>NUCLEOTIDE SEQUENCE [LARGE SCALE GENOMIC DNA]</scope>
    <source>
        <strain evidence="2 3">T26</strain>
    </source>
</reference>
<evidence type="ECO:0000313" key="3">
    <source>
        <dbReference type="Proteomes" id="UP000029839"/>
    </source>
</evidence>
<comment type="caution">
    <text evidence="2">The sequence shown here is derived from an EMBL/GenBank/DDBJ whole genome shotgun (WGS) entry which is preliminary data.</text>
</comment>